<evidence type="ECO:0000313" key="7">
    <source>
        <dbReference type="EMBL" id="EMR03027.1"/>
    </source>
</evidence>
<dbReference type="Gene3D" id="3.40.30.10">
    <property type="entry name" value="Glutaredoxin"/>
    <property type="match status" value="1"/>
</dbReference>
<feature type="binding site" evidence="3">
    <location>
        <position position="176"/>
    </location>
    <ligand>
        <name>Cu cation</name>
        <dbReference type="ChEBI" id="CHEBI:23378"/>
    </ligand>
</feature>
<keyword evidence="3" id="KW-0479">Metal-binding</keyword>
<dbReference type="AlphaFoldDB" id="M7N6X0"/>
<dbReference type="CDD" id="cd02968">
    <property type="entry name" value="SCO"/>
    <property type="match status" value="1"/>
</dbReference>
<feature type="domain" description="Thioredoxin" evidence="6">
    <location>
        <begin position="49"/>
        <end position="213"/>
    </location>
</feature>
<dbReference type="RefSeq" id="WP_009195217.1">
    <property type="nucleotide sequence ID" value="NZ_AODQ01000037.1"/>
</dbReference>
<dbReference type="STRING" id="1279009.ADICEAN_01821"/>
<dbReference type="PANTHER" id="PTHR12151:SF25">
    <property type="entry name" value="LINALOOL DEHYDRATASE_ISOMERASE DOMAIN-CONTAINING PROTEIN"/>
    <property type="match status" value="1"/>
</dbReference>
<dbReference type="GO" id="GO:0046872">
    <property type="term" value="F:metal ion binding"/>
    <property type="evidence" value="ECO:0007669"/>
    <property type="project" value="UniProtKB-KW"/>
</dbReference>
<keyword evidence="5" id="KW-0812">Transmembrane</keyword>
<organism evidence="7 8">
    <name type="scientific">Cesiribacter andamanensis AMV16</name>
    <dbReference type="NCBI Taxonomy" id="1279009"/>
    <lineage>
        <taxon>Bacteria</taxon>
        <taxon>Pseudomonadati</taxon>
        <taxon>Bacteroidota</taxon>
        <taxon>Cytophagia</taxon>
        <taxon>Cytophagales</taxon>
        <taxon>Cesiribacteraceae</taxon>
        <taxon>Cesiribacter</taxon>
    </lineage>
</organism>
<evidence type="ECO:0000256" key="3">
    <source>
        <dbReference type="PIRSR" id="PIRSR603782-1"/>
    </source>
</evidence>
<feature type="transmembrane region" description="Helical" evidence="5">
    <location>
        <begin position="5"/>
        <end position="24"/>
    </location>
</feature>
<dbReference type="InterPro" id="IPR013766">
    <property type="entry name" value="Thioredoxin_domain"/>
</dbReference>
<feature type="binding site" evidence="3">
    <location>
        <position position="91"/>
    </location>
    <ligand>
        <name>Cu cation</name>
        <dbReference type="ChEBI" id="CHEBI:23378"/>
    </ligand>
</feature>
<evidence type="ECO:0000256" key="1">
    <source>
        <dbReference type="ARBA" id="ARBA00010996"/>
    </source>
</evidence>
<dbReference type="SUPFAM" id="SSF52833">
    <property type="entry name" value="Thioredoxin-like"/>
    <property type="match status" value="1"/>
</dbReference>
<proteinExistence type="inferred from homology"/>
<protein>
    <submittedName>
        <fullName evidence="7">BsSco</fullName>
    </submittedName>
</protein>
<comment type="similarity">
    <text evidence="1">Belongs to the SCO1/2 family.</text>
</comment>
<dbReference type="PROSITE" id="PS51352">
    <property type="entry name" value="THIOREDOXIN_2"/>
    <property type="match status" value="1"/>
</dbReference>
<reference evidence="7 8" key="1">
    <citation type="journal article" date="2013" name="Genome Announc.">
        <title>Draft Genome Sequence of Cesiribacter andamanensis Strain AMV16T, Isolated from a Soil Sample from a Mud Volcano in the Andaman Islands, India.</title>
        <authorList>
            <person name="Shivaji S."/>
            <person name="Ara S."/>
            <person name="Begum Z."/>
            <person name="Srinivas T.N."/>
            <person name="Singh A."/>
            <person name="Kumar Pinnaka A."/>
        </authorList>
    </citation>
    <scope>NUCLEOTIDE SEQUENCE [LARGE SCALE GENOMIC DNA]</scope>
    <source>
        <strain evidence="7 8">AMV16</strain>
    </source>
</reference>
<gene>
    <name evidence="7" type="primary">ypmQ_2</name>
    <name evidence="7" type="ORF">ADICEAN_01821</name>
</gene>
<comment type="caution">
    <text evidence="7">The sequence shown here is derived from an EMBL/GenBank/DDBJ whole genome shotgun (WGS) entry which is preliminary data.</text>
</comment>
<evidence type="ECO:0000256" key="2">
    <source>
        <dbReference type="ARBA" id="ARBA00023008"/>
    </source>
</evidence>
<dbReference type="InterPro" id="IPR036249">
    <property type="entry name" value="Thioredoxin-like_sf"/>
</dbReference>
<keyword evidence="2 3" id="KW-0186">Copper</keyword>
<dbReference type="Proteomes" id="UP000011910">
    <property type="component" value="Unassembled WGS sequence"/>
</dbReference>
<evidence type="ECO:0000256" key="5">
    <source>
        <dbReference type="SAM" id="Phobius"/>
    </source>
</evidence>
<dbReference type="Pfam" id="PF02630">
    <property type="entry name" value="SCO1-SenC"/>
    <property type="match status" value="1"/>
</dbReference>
<dbReference type="OrthoDB" id="9811998at2"/>
<dbReference type="PANTHER" id="PTHR12151">
    <property type="entry name" value="ELECTRON TRANSPORT PROTIN SCO1/SENC FAMILY MEMBER"/>
    <property type="match status" value="1"/>
</dbReference>
<sequence>MRKTFIILLFMLVPVSIILFLHGFGDNKFEVPVYYGNAADMSSDLCVFPEGQHYIPPFRFTDQQEAEVTEAWLTGKLTVVDFIFTNCPTICPAMSTQMARVQEAFRGDAQVQFLSVTVDPERDTPSVLAAYAERVGADQGRWRFVTGAKPELYELARCGFLLPVQEGDGGEEDFIHSNRLVLVDAQRRIRGYYEGDDRKEVDRLVKEIQIIKAEE</sequence>
<name>M7N6X0_9BACT</name>
<dbReference type="eggNOG" id="COG1999">
    <property type="taxonomic scope" value="Bacteria"/>
</dbReference>
<accession>M7N6X0</accession>
<feature type="disulfide bond" description="Redox-active" evidence="4">
    <location>
        <begin position="87"/>
        <end position="91"/>
    </location>
</feature>
<keyword evidence="8" id="KW-1185">Reference proteome</keyword>
<evidence type="ECO:0000256" key="4">
    <source>
        <dbReference type="PIRSR" id="PIRSR603782-2"/>
    </source>
</evidence>
<keyword evidence="5" id="KW-0472">Membrane</keyword>
<evidence type="ECO:0000259" key="6">
    <source>
        <dbReference type="PROSITE" id="PS51352"/>
    </source>
</evidence>
<keyword evidence="4" id="KW-1015">Disulfide bond</keyword>
<evidence type="ECO:0000313" key="8">
    <source>
        <dbReference type="Proteomes" id="UP000011910"/>
    </source>
</evidence>
<dbReference type="PATRIC" id="fig|1279009.4.peg.1850"/>
<dbReference type="EMBL" id="AODQ01000037">
    <property type="protein sequence ID" value="EMR03027.1"/>
    <property type="molecule type" value="Genomic_DNA"/>
</dbReference>
<feature type="binding site" evidence="3">
    <location>
        <position position="87"/>
    </location>
    <ligand>
        <name>Cu cation</name>
        <dbReference type="ChEBI" id="CHEBI:23378"/>
    </ligand>
</feature>
<dbReference type="InterPro" id="IPR003782">
    <property type="entry name" value="SCO1/SenC"/>
</dbReference>
<keyword evidence="5" id="KW-1133">Transmembrane helix</keyword>